<evidence type="ECO:0000256" key="5">
    <source>
        <dbReference type="SAM" id="MobiDB-lite"/>
    </source>
</evidence>
<evidence type="ECO:0000256" key="3">
    <source>
        <dbReference type="ARBA" id="ARBA00022833"/>
    </source>
</evidence>
<keyword evidence="8" id="KW-1185">Reference proteome</keyword>
<protein>
    <submittedName>
        <fullName evidence="7">Zinc finger dna-binding protein</fullName>
    </submittedName>
</protein>
<evidence type="ECO:0000256" key="1">
    <source>
        <dbReference type="ARBA" id="ARBA00022723"/>
    </source>
</evidence>
<dbReference type="OrthoDB" id="411372at2759"/>
<organism evidence="7 8">
    <name type="scientific">Ophiostoma piceae (strain UAMH 11346)</name>
    <name type="common">Sap stain fungus</name>
    <dbReference type="NCBI Taxonomy" id="1262450"/>
    <lineage>
        <taxon>Eukaryota</taxon>
        <taxon>Fungi</taxon>
        <taxon>Dikarya</taxon>
        <taxon>Ascomycota</taxon>
        <taxon>Pezizomycotina</taxon>
        <taxon>Sordariomycetes</taxon>
        <taxon>Sordariomycetidae</taxon>
        <taxon>Ophiostomatales</taxon>
        <taxon>Ophiostomataceae</taxon>
        <taxon>Ophiostoma</taxon>
    </lineage>
</organism>
<dbReference type="GO" id="GO:0003677">
    <property type="term" value="F:DNA binding"/>
    <property type="evidence" value="ECO:0007669"/>
    <property type="project" value="UniProtKB-KW"/>
</dbReference>
<feature type="zinc finger region" description="C3H1-type" evidence="4">
    <location>
        <begin position="176"/>
        <end position="204"/>
    </location>
</feature>
<gene>
    <name evidence="7" type="ORF">F503_04505</name>
</gene>
<dbReference type="SUPFAM" id="SSF90229">
    <property type="entry name" value="CCCH zinc finger"/>
    <property type="match status" value="1"/>
</dbReference>
<evidence type="ECO:0000313" key="7">
    <source>
        <dbReference type="EMBL" id="EPE08918.1"/>
    </source>
</evidence>
<keyword evidence="7" id="KW-0238">DNA-binding</keyword>
<dbReference type="VEuPathDB" id="FungiDB:F503_04505"/>
<dbReference type="HOGENOM" id="CLU_894573_0_0_1"/>
<dbReference type="AlphaFoldDB" id="S3CQP9"/>
<dbReference type="SMART" id="SM00356">
    <property type="entry name" value="ZnF_C3H1"/>
    <property type="match status" value="1"/>
</dbReference>
<dbReference type="InterPro" id="IPR000571">
    <property type="entry name" value="Znf_CCCH"/>
</dbReference>
<dbReference type="Proteomes" id="UP000016923">
    <property type="component" value="Unassembled WGS sequence"/>
</dbReference>
<dbReference type="OMA" id="CHYEHTM"/>
<dbReference type="EMBL" id="KE148148">
    <property type="protein sequence ID" value="EPE08918.1"/>
    <property type="molecule type" value="Genomic_DNA"/>
</dbReference>
<feature type="domain" description="C3H1-type" evidence="6">
    <location>
        <begin position="176"/>
        <end position="204"/>
    </location>
</feature>
<feature type="region of interest" description="Disordered" evidence="5">
    <location>
        <begin position="224"/>
        <end position="259"/>
    </location>
</feature>
<dbReference type="STRING" id="1262450.S3CQP9"/>
<dbReference type="eggNOG" id="ENOG502ST3I">
    <property type="taxonomic scope" value="Eukaryota"/>
</dbReference>
<keyword evidence="1 4" id="KW-0479">Metal-binding</keyword>
<keyword evidence="3 4" id="KW-0862">Zinc</keyword>
<evidence type="ECO:0000256" key="2">
    <source>
        <dbReference type="ARBA" id="ARBA00022771"/>
    </source>
</evidence>
<evidence type="ECO:0000313" key="8">
    <source>
        <dbReference type="Proteomes" id="UP000016923"/>
    </source>
</evidence>
<dbReference type="PROSITE" id="PS50103">
    <property type="entry name" value="ZF_C3H1"/>
    <property type="match status" value="1"/>
</dbReference>
<proteinExistence type="predicted"/>
<accession>S3CQP9</accession>
<dbReference type="GO" id="GO:0008270">
    <property type="term" value="F:zinc ion binding"/>
    <property type="evidence" value="ECO:0007669"/>
    <property type="project" value="UniProtKB-KW"/>
</dbReference>
<name>S3CQP9_OPHP1</name>
<sequence>MPDIQYYVVRQGEAQERFVPMIPVDQLPDWLDVVGVPRELQAKDATKMTALLDIGRKGGLGGTFQVRLLMDGPGEASSESDAGTGQAVKPAALTASLAASSETSVTSAPSSHDATGGEACDTHLDPIKELTDKNEDPGCWKHACQPAKPIMAKGVPKTTADSKIQNPAKGESQNNKLRVLPCKYWCKYGRCGFNTRCQFAHIMPLTREGLQAVDLDELPKWFIKKQSSGQDPDKKKDLPAGRQSSSFHGGTPTARSKLYKTQKATAATASYTTNRQSTMCTPALSKTYKHKTVITADTARAVEVDDLIELI</sequence>
<evidence type="ECO:0000259" key="6">
    <source>
        <dbReference type="PROSITE" id="PS50103"/>
    </source>
</evidence>
<keyword evidence="2 4" id="KW-0863">Zinc-finger</keyword>
<dbReference type="InterPro" id="IPR036855">
    <property type="entry name" value="Znf_CCCH_sf"/>
</dbReference>
<reference evidence="7 8" key="1">
    <citation type="journal article" date="2013" name="BMC Genomics">
        <title>The genome and transcriptome of the pine saprophyte Ophiostoma piceae, and a comparison with the bark beetle-associated pine pathogen Grosmannia clavigera.</title>
        <authorList>
            <person name="Haridas S."/>
            <person name="Wang Y."/>
            <person name="Lim L."/>
            <person name="Massoumi Alamouti S."/>
            <person name="Jackman S."/>
            <person name="Docking R."/>
            <person name="Robertson G."/>
            <person name="Birol I."/>
            <person name="Bohlmann J."/>
            <person name="Breuil C."/>
        </authorList>
    </citation>
    <scope>NUCLEOTIDE SEQUENCE [LARGE SCALE GENOMIC DNA]</scope>
    <source>
        <strain evidence="7 8">UAMH 11346</strain>
    </source>
</reference>
<evidence type="ECO:0000256" key="4">
    <source>
        <dbReference type="PROSITE-ProRule" id="PRU00723"/>
    </source>
</evidence>